<evidence type="ECO:0000256" key="3">
    <source>
        <dbReference type="ARBA" id="ARBA00023237"/>
    </source>
</evidence>
<evidence type="ECO:0000256" key="1">
    <source>
        <dbReference type="ARBA" id="ARBA00004442"/>
    </source>
</evidence>
<dbReference type="KEGG" id="sns:VC03_06340"/>
<evidence type="ECO:0000256" key="4">
    <source>
        <dbReference type="PROSITE-ProRule" id="PRU00473"/>
    </source>
</evidence>
<evidence type="ECO:0000259" key="5">
    <source>
        <dbReference type="PROSITE" id="PS51123"/>
    </source>
</evidence>
<proteinExistence type="predicted"/>
<protein>
    <recommendedName>
        <fullName evidence="5">OmpA-like domain-containing protein</fullName>
    </recommendedName>
</protein>
<dbReference type="PANTHER" id="PTHR30329">
    <property type="entry name" value="STATOR ELEMENT OF FLAGELLAR MOTOR COMPLEX"/>
    <property type="match status" value="1"/>
</dbReference>
<dbReference type="CDD" id="cd07185">
    <property type="entry name" value="OmpA_C-like"/>
    <property type="match status" value="1"/>
</dbReference>
<dbReference type="AlphaFoldDB" id="A0A0E3UVD6"/>
<evidence type="ECO:0000256" key="2">
    <source>
        <dbReference type="ARBA" id="ARBA00023136"/>
    </source>
</evidence>
<dbReference type="InterPro" id="IPR050330">
    <property type="entry name" value="Bact_OuterMem_StrucFunc"/>
</dbReference>
<dbReference type="PRINTS" id="PR01021">
    <property type="entry name" value="OMPADOMAIN"/>
</dbReference>
<organism evidence="6 7">
    <name type="scientific">Sneathia vaginalis</name>
    <dbReference type="NCBI Taxonomy" id="187101"/>
    <lineage>
        <taxon>Bacteria</taxon>
        <taxon>Fusobacteriati</taxon>
        <taxon>Fusobacteriota</taxon>
        <taxon>Fusobacteriia</taxon>
        <taxon>Fusobacteriales</taxon>
        <taxon>Leptotrichiaceae</taxon>
        <taxon>Sneathia</taxon>
    </lineage>
</organism>
<dbReference type="STRING" id="187101.VC03_06340"/>
<sequence length="125" mass="13926">MHAMCDAEAKKCVIHGFKIDGRKPNKKESKDLGEVVKLLNDFADSGTIDIVGHTDSTGSDKYNQKLSVIRAQEVNKLLTQYGLKSEYKINSVSGKGEKEPMATNKTRAGRTLNRRVELLFSDIVR</sequence>
<dbReference type="InterPro" id="IPR006664">
    <property type="entry name" value="OMP_bac"/>
</dbReference>
<dbReference type="GO" id="GO:0009279">
    <property type="term" value="C:cell outer membrane"/>
    <property type="evidence" value="ECO:0007669"/>
    <property type="project" value="UniProtKB-SubCell"/>
</dbReference>
<dbReference type="Gene3D" id="3.30.1330.60">
    <property type="entry name" value="OmpA-like domain"/>
    <property type="match status" value="1"/>
</dbReference>
<keyword evidence="2 4" id="KW-0472">Membrane</keyword>
<dbReference type="InterPro" id="IPR036737">
    <property type="entry name" value="OmpA-like_sf"/>
</dbReference>
<keyword evidence="3" id="KW-0998">Cell outer membrane</keyword>
<comment type="subcellular location">
    <subcellularLocation>
        <location evidence="1">Cell outer membrane</location>
    </subcellularLocation>
</comment>
<name>A0A0E3UVD6_9FUSO</name>
<keyword evidence="7" id="KW-1185">Reference proteome</keyword>
<reference evidence="6 7" key="1">
    <citation type="journal article" date="2012" name="BMC Genomics">
        <title>Genomic sequence analysis and characterization of Sneathia amnii sp. nov.</title>
        <authorList>
            <consortium name="Vaginal Microbiome Consortium (additional members)"/>
            <person name="Harwich M.D.Jr."/>
            <person name="Serrano M.G."/>
            <person name="Fettweis J.M."/>
            <person name="Alves J.M."/>
            <person name="Reimers M.A."/>
            <person name="Buck G.A."/>
            <person name="Jefferson K.K."/>
        </authorList>
    </citation>
    <scope>NUCLEOTIDE SEQUENCE [LARGE SCALE GENOMIC DNA]</scope>
    <source>
        <strain evidence="6 7">SN35</strain>
    </source>
</reference>
<accession>A0A0E3UVD6</accession>
<evidence type="ECO:0000313" key="6">
    <source>
        <dbReference type="EMBL" id="AKC96178.1"/>
    </source>
</evidence>
<evidence type="ECO:0000313" key="7">
    <source>
        <dbReference type="Proteomes" id="UP000033103"/>
    </source>
</evidence>
<dbReference type="PANTHER" id="PTHR30329:SF21">
    <property type="entry name" value="LIPOPROTEIN YIAD-RELATED"/>
    <property type="match status" value="1"/>
</dbReference>
<dbReference type="InterPro" id="IPR006665">
    <property type="entry name" value="OmpA-like"/>
</dbReference>
<dbReference type="Pfam" id="PF00691">
    <property type="entry name" value="OmpA"/>
    <property type="match status" value="1"/>
</dbReference>
<dbReference type="EMBL" id="CP011280">
    <property type="protein sequence ID" value="AKC96178.1"/>
    <property type="molecule type" value="Genomic_DNA"/>
</dbReference>
<dbReference type="Proteomes" id="UP000033103">
    <property type="component" value="Chromosome"/>
</dbReference>
<dbReference type="HOGENOM" id="CLU_147328_0_0_0"/>
<gene>
    <name evidence="6" type="ORF">VC03_06340</name>
</gene>
<dbReference type="SUPFAM" id="SSF103088">
    <property type="entry name" value="OmpA-like"/>
    <property type="match status" value="1"/>
</dbReference>
<dbReference type="PROSITE" id="PS51123">
    <property type="entry name" value="OMPA_2"/>
    <property type="match status" value="1"/>
</dbReference>
<feature type="domain" description="OmpA-like" evidence="5">
    <location>
        <begin position="1"/>
        <end position="124"/>
    </location>
</feature>
<dbReference type="PATRIC" id="fig|1069640.6.peg.1259"/>